<dbReference type="Proteomes" id="UP000580250">
    <property type="component" value="Unassembled WGS sequence"/>
</dbReference>
<reference evidence="2 3" key="1">
    <citation type="submission" date="2020-08" db="EMBL/GenBank/DDBJ databases">
        <authorList>
            <person name="Koutsovoulos G."/>
            <person name="Danchin GJ E."/>
        </authorList>
    </citation>
    <scope>NUCLEOTIDE SEQUENCE [LARGE SCALE GENOMIC DNA]</scope>
</reference>
<comment type="caution">
    <text evidence="2">The sequence shown here is derived from an EMBL/GenBank/DDBJ whole genome shotgun (WGS) entry which is preliminary data.</text>
</comment>
<organism evidence="2 3">
    <name type="scientific">Meloidogyne enterolobii</name>
    <name type="common">Root-knot nematode worm</name>
    <name type="synonym">Meloidogyne mayaguensis</name>
    <dbReference type="NCBI Taxonomy" id="390850"/>
    <lineage>
        <taxon>Eukaryota</taxon>
        <taxon>Metazoa</taxon>
        <taxon>Ecdysozoa</taxon>
        <taxon>Nematoda</taxon>
        <taxon>Chromadorea</taxon>
        <taxon>Rhabditida</taxon>
        <taxon>Tylenchina</taxon>
        <taxon>Tylenchomorpha</taxon>
        <taxon>Tylenchoidea</taxon>
        <taxon>Meloidogynidae</taxon>
        <taxon>Meloidogyninae</taxon>
        <taxon>Meloidogyne</taxon>
    </lineage>
</organism>
<evidence type="ECO:0000313" key="3">
    <source>
        <dbReference type="Proteomes" id="UP000580250"/>
    </source>
</evidence>
<dbReference type="EMBL" id="CAJEWN010000454">
    <property type="protein sequence ID" value="CAD2183044.1"/>
    <property type="molecule type" value="Genomic_DNA"/>
</dbReference>
<name>A0A6V7W7J0_MELEN</name>
<proteinExistence type="predicted"/>
<sequence length="91" mass="10730">MIRSGFRLRRQRRKWKVFKYKLRGEIIFKQIKEIKYKDGKRENYKINILNQNSNVNIQHSSLLQISSSNGIGSLDPPPPNPPQPERAKIVE</sequence>
<evidence type="ECO:0000256" key="1">
    <source>
        <dbReference type="SAM" id="MobiDB-lite"/>
    </source>
</evidence>
<gene>
    <name evidence="2" type="ORF">MENT_LOCUS35305</name>
</gene>
<protein>
    <submittedName>
        <fullName evidence="2">Uncharacterized protein</fullName>
    </submittedName>
</protein>
<accession>A0A6V7W7J0</accession>
<evidence type="ECO:0000313" key="2">
    <source>
        <dbReference type="EMBL" id="CAD2183044.1"/>
    </source>
</evidence>
<feature type="region of interest" description="Disordered" evidence="1">
    <location>
        <begin position="67"/>
        <end position="91"/>
    </location>
</feature>
<dbReference type="AlphaFoldDB" id="A0A6V7W7J0"/>
<feature type="compositionally biased region" description="Pro residues" evidence="1">
    <location>
        <begin position="75"/>
        <end position="84"/>
    </location>
</feature>